<proteinExistence type="predicted"/>
<evidence type="ECO:0000313" key="2">
    <source>
        <dbReference type="EMBL" id="CAF3469152.1"/>
    </source>
</evidence>
<feature type="chain" id="PRO_5036414424" evidence="1">
    <location>
        <begin position="22"/>
        <end position="119"/>
    </location>
</feature>
<dbReference type="Proteomes" id="UP000663848">
    <property type="component" value="Unassembled WGS sequence"/>
</dbReference>
<keyword evidence="1" id="KW-0732">Signal</keyword>
<dbReference type="AlphaFoldDB" id="A0A818F267"/>
<feature type="signal peptide" evidence="1">
    <location>
        <begin position="1"/>
        <end position="21"/>
    </location>
</feature>
<evidence type="ECO:0000313" key="3">
    <source>
        <dbReference type="EMBL" id="CAF4566131.1"/>
    </source>
</evidence>
<dbReference type="Proteomes" id="UP000663872">
    <property type="component" value="Unassembled WGS sequence"/>
</dbReference>
<accession>A0A818F267</accession>
<protein>
    <submittedName>
        <fullName evidence="2">Uncharacterized protein</fullName>
    </submittedName>
</protein>
<sequence length="119" mass="13753">MIRQTYIVLTVILILFSLTTANRCPCELVVNENPTIPNTDLSPISSFMNDNSTEDYIVQIADSIPSTNKYQKMANLYPLIRQRKSLSTTRRRFKRPSWATIGKRSFMLIRKRPSWAQIG</sequence>
<name>A0A818F267_9BILA</name>
<organism evidence="2 4">
    <name type="scientific">Rotaria socialis</name>
    <dbReference type="NCBI Taxonomy" id="392032"/>
    <lineage>
        <taxon>Eukaryota</taxon>
        <taxon>Metazoa</taxon>
        <taxon>Spiralia</taxon>
        <taxon>Gnathifera</taxon>
        <taxon>Rotifera</taxon>
        <taxon>Eurotatoria</taxon>
        <taxon>Bdelloidea</taxon>
        <taxon>Philodinida</taxon>
        <taxon>Philodinidae</taxon>
        <taxon>Rotaria</taxon>
    </lineage>
</organism>
<comment type="caution">
    <text evidence="2">The sequence shown here is derived from an EMBL/GenBank/DDBJ whole genome shotgun (WGS) entry which is preliminary data.</text>
</comment>
<evidence type="ECO:0000256" key="1">
    <source>
        <dbReference type="SAM" id="SignalP"/>
    </source>
</evidence>
<dbReference type="EMBL" id="CAJOBR010000977">
    <property type="protein sequence ID" value="CAF4566131.1"/>
    <property type="molecule type" value="Genomic_DNA"/>
</dbReference>
<gene>
    <name evidence="2" type="ORF">GRG538_LOCUS15519</name>
    <name evidence="3" type="ORF">QYT958_LOCUS9313</name>
</gene>
<evidence type="ECO:0000313" key="4">
    <source>
        <dbReference type="Proteomes" id="UP000663872"/>
    </source>
</evidence>
<dbReference type="EMBL" id="CAJNYT010002454">
    <property type="protein sequence ID" value="CAF3469152.1"/>
    <property type="molecule type" value="Genomic_DNA"/>
</dbReference>
<reference evidence="2" key="1">
    <citation type="submission" date="2021-02" db="EMBL/GenBank/DDBJ databases">
        <authorList>
            <person name="Nowell W R."/>
        </authorList>
    </citation>
    <scope>NUCLEOTIDE SEQUENCE</scope>
</reference>